<keyword evidence="4" id="KW-1185">Reference proteome</keyword>
<dbReference type="AlphaFoldDB" id="A0AAV8W851"/>
<feature type="compositionally biased region" description="Low complexity" evidence="1">
    <location>
        <begin position="87"/>
        <end position="97"/>
    </location>
</feature>
<accession>A0AAV8W851</accession>
<protein>
    <recommendedName>
        <fullName evidence="5">Secreted protein</fullName>
    </recommendedName>
</protein>
<feature type="chain" id="PRO_5043406778" description="Secreted protein" evidence="2">
    <location>
        <begin position="27"/>
        <end position="140"/>
    </location>
</feature>
<keyword evidence="2" id="KW-0732">Signal</keyword>
<organism evidence="3 4">
    <name type="scientific">Exocentrus adspersus</name>
    <dbReference type="NCBI Taxonomy" id="1586481"/>
    <lineage>
        <taxon>Eukaryota</taxon>
        <taxon>Metazoa</taxon>
        <taxon>Ecdysozoa</taxon>
        <taxon>Arthropoda</taxon>
        <taxon>Hexapoda</taxon>
        <taxon>Insecta</taxon>
        <taxon>Pterygota</taxon>
        <taxon>Neoptera</taxon>
        <taxon>Endopterygota</taxon>
        <taxon>Coleoptera</taxon>
        <taxon>Polyphaga</taxon>
        <taxon>Cucujiformia</taxon>
        <taxon>Chrysomeloidea</taxon>
        <taxon>Cerambycidae</taxon>
        <taxon>Lamiinae</taxon>
        <taxon>Acanthocinini</taxon>
        <taxon>Exocentrus</taxon>
    </lineage>
</organism>
<feature type="region of interest" description="Disordered" evidence="1">
    <location>
        <begin position="49"/>
        <end position="124"/>
    </location>
</feature>
<evidence type="ECO:0000313" key="3">
    <source>
        <dbReference type="EMBL" id="KAJ8922544.1"/>
    </source>
</evidence>
<proteinExistence type="predicted"/>
<evidence type="ECO:0000256" key="1">
    <source>
        <dbReference type="SAM" id="MobiDB-lite"/>
    </source>
</evidence>
<name>A0AAV8W851_9CUCU</name>
<reference evidence="3 4" key="1">
    <citation type="journal article" date="2023" name="Insect Mol. Biol.">
        <title>Genome sequencing provides insights into the evolution of gene families encoding plant cell wall-degrading enzymes in longhorned beetles.</title>
        <authorList>
            <person name="Shin N.R."/>
            <person name="Okamura Y."/>
            <person name="Kirsch R."/>
            <person name="Pauchet Y."/>
        </authorList>
    </citation>
    <scope>NUCLEOTIDE SEQUENCE [LARGE SCALE GENOMIC DNA]</scope>
    <source>
        <strain evidence="3">EAD_L_NR</strain>
    </source>
</reference>
<feature type="compositionally biased region" description="Basic and acidic residues" evidence="1">
    <location>
        <begin position="53"/>
        <end position="63"/>
    </location>
</feature>
<evidence type="ECO:0000256" key="2">
    <source>
        <dbReference type="SAM" id="SignalP"/>
    </source>
</evidence>
<feature type="compositionally biased region" description="Polar residues" evidence="1">
    <location>
        <begin position="98"/>
        <end position="108"/>
    </location>
</feature>
<comment type="caution">
    <text evidence="3">The sequence shown here is derived from an EMBL/GenBank/DDBJ whole genome shotgun (WGS) entry which is preliminary data.</text>
</comment>
<dbReference type="Proteomes" id="UP001159042">
    <property type="component" value="Unassembled WGS sequence"/>
</dbReference>
<dbReference type="EMBL" id="JANEYG010000006">
    <property type="protein sequence ID" value="KAJ8922544.1"/>
    <property type="molecule type" value="Genomic_DNA"/>
</dbReference>
<evidence type="ECO:0008006" key="5">
    <source>
        <dbReference type="Google" id="ProtNLM"/>
    </source>
</evidence>
<feature type="signal peptide" evidence="2">
    <location>
        <begin position="1"/>
        <end position="26"/>
    </location>
</feature>
<sequence>MNLHKNFVSLTLIGLVFFVVIEETESGVITETVSKVLCKTKHQFHKIKNYIRHHSDDHDENPCKKRHDKNQSGNQASGEESDYLDQTSTTTTTPSPSEADQGNTTSSGKGPGNPRRLINTGANCPDGYRADTSGKCYLSL</sequence>
<gene>
    <name evidence="3" type="ORF">NQ315_007574</name>
</gene>
<evidence type="ECO:0000313" key="4">
    <source>
        <dbReference type="Proteomes" id="UP001159042"/>
    </source>
</evidence>